<dbReference type="RefSeq" id="WP_247198653.1">
    <property type="nucleotide sequence ID" value="NZ_JALKCG010000001.1"/>
</dbReference>
<keyword evidence="6 7" id="KW-0472">Membrane</keyword>
<reference evidence="8 9" key="1">
    <citation type="submission" date="2022-04" db="EMBL/GenBank/DDBJ databases">
        <authorList>
            <person name="Grouzdev D.S."/>
            <person name="Pantiukh K.S."/>
            <person name="Krutkina M.S."/>
        </authorList>
    </citation>
    <scope>NUCLEOTIDE SEQUENCE [LARGE SCALE GENOMIC DNA]</scope>
    <source>
        <strain evidence="8 9">Jip08</strain>
    </source>
</reference>
<evidence type="ECO:0000256" key="7">
    <source>
        <dbReference type="SAM" id="Phobius"/>
    </source>
</evidence>
<dbReference type="InterPro" id="IPR032808">
    <property type="entry name" value="DoxX"/>
</dbReference>
<proteinExistence type="inferred from homology"/>
<comment type="caution">
    <text evidence="8">The sequence shown here is derived from an EMBL/GenBank/DDBJ whole genome shotgun (WGS) entry which is preliminary data.</text>
</comment>
<evidence type="ECO:0000313" key="8">
    <source>
        <dbReference type="EMBL" id="MCK0206995.1"/>
    </source>
</evidence>
<keyword evidence="3" id="KW-1003">Cell membrane</keyword>
<evidence type="ECO:0000256" key="6">
    <source>
        <dbReference type="ARBA" id="ARBA00023136"/>
    </source>
</evidence>
<comment type="subcellular location">
    <subcellularLocation>
        <location evidence="1">Cell membrane</location>
        <topology evidence="1">Multi-pass membrane protein</topology>
    </subcellularLocation>
</comment>
<reference evidence="9" key="2">
    <citation type="submission" date="2023-07" db="EMBL/GenBank/DDBJ databases">
        <title>Ancylobacter moscoviensis sp. nov., facultatively methylotrophic bacteria from activated sludge and the reclassification of Starkeya novella (Starkey 1934) Kelly et al. 2000 as Ancylobacter novellus comb. nov., Starkeya koreensis Im et al. 2006 as Ancylobacter koreensis comb.nov., Angulomicrobium tetraedrale Vasil'eva et al. 1986 as Ancylobacter tetraedralis comb. nov., Angulomicrobium amanitiforme Fritz et al. 2004 as Ancylobacter amanitiformis comb. nov. and Methylorhabdus multivorans Doronina et al. 1996 as Ancylobacter multivorans comb. nov. and emended description of the genus Ancylobacter.</title>
        <authorList>
            <person name="Doronina N."/>
            <person name="Chemodurova A."/>
            <person name="Grouzdev D."/>
            <person name="Koziaeva V."/>
            <person name="Shi W."/>
            <person name="Wu L."/>
            <person name="Kaparullina E."/>
        </authorList>
    </citation>
    <scope>NUCLEOTIDE SEQUENCE [LARGE SCALE GENOMIC DNA]</scope>
    <source>
        <strain evidence="9">Jip08</strain>
    </source>
</reference>
<dbReference type="Pfam" id="PF07681">
    <property type="entry name" value="DoxX"/>
    <property type="match status" value="1"/>
</dbReference>
<organism evidence="8 9">
    <name type="scientific">Ancylobacter koreensis</name>
    <dbReference type="NCBI Taxonomy" id="266121"/>
    <lineage>
        <taxon>Bacteria</taxon>
        <taxon>Pseudomonadati</taxon>
        <taxon>Pseudomonadota</taxon>
        <taxon>Alphaproteobacteria</taxon>
        <taxon>Hyphomicrobiales</taxon>
        <taxon>Xanthobacteraceae</taxon>
        <taxon>Ancylobacter</taxon>
    </lineage>
</organism>
<evidence type="ECO:0000256" key="5">
    <source>
        <dbReference type="ARBA" id="ARBA00022989"/>
    </source>
</evidence>
<evidence type="ECO:0000256" key="4">
    <source>
        <dbReference type="ARBA" id="ARBA00022692"/>
    </source>
</evidence>
<accession>A0ABT0DI89</accession>
<dbReference type="InterPro" id="IPR051907">
    <property type="entry name" value="DoxX-like_oxidoreductase"/>
</dbReference>
<gene>
    <name evidence="8" type="ORF">MWN33_03000</name>
</gene>
<comment type="similarity">
    <text evidence="2">Belongs to the DoxX family.</text>
</comment>
<dbReference type="Proteomes" id="UP001202867">
    <property type="component" value="Unassembled WGS sequence"/>
</dbReference>
<protein>
    <submittedName>
        <fullName evidence="8">DoxX family protein</fullName>
    </submittedName>
</protein>
<feature type="transmembrane region" description="Helical" evidence="7">
    <location>
        <begin position="103"/>
        <end position="123"/>
    </location>
</feature>
<dbReference type="PANTHER" id="PTHR33452:SF4">
    <property type="entry name" value="BLL4328 PROTEIN"/>
    <property type="match status" value="1"/>
</dbReference>
<keyword evidence="9" id="KW-1185">Reference proteome</keyword>
<evidence type="ECO:0000256" key="2">
    <source>
        <dbReference type="ARBA" id="ARBA00006679"/>
    </source>
</evidence>
<keyword evidence="4 7" id="KW-0812">Transmembrane</keyword>
<evidence type="ECO:0000313" key="9">
    <source>
        <dbReference type="Proteomes" id="UP001202867"/>
    </source>
</evidence>
<feature type="transmembrane region" description="Helical" evidence="7">
    <location>
        <begin position="45"/>
        <end position="65"/>
    </location>
</feature>
<evidence type="ECO:0000256" key="1">
    <source>
        <dbReference type="ARBA" id="ARBA00004651"/>
    </source>
</evidence>
<dbReference type="PANTHER" id="PTHR33452">
    <property type="entry name" value="OXIDOREDUCTASE CATD-RELATED"/>
    <property type="match status" value="1"/>
</dbReference>
<feature type="transmembrane region" description="Helical" evidence="7">
    <location>
        <begin position="72"/>
        <end position="91"/>
    </location>
</feature>
<dbReference type="EMBL" id="JALKCG010000001">
    <property type="protein sequence ID" value="MCK0206995.1"/>
    <property type="molecule type" value="Genomic_DNA"/>
</dbReference>
<evidence type="ECO:0000256" key="3">
    <source>
        <dbReference type="ARBA" id="ARBA00022475"/>
    </source>
</evidence>
<sequence>MIAMLNRLSPHVLSLLRVASSLLLLQHGTTKILHFPATQASGINIFTPPGFAGVIELVGGVLLLIGLFSRPTAFILSGMTAVAYFYVHAPQDFFPIVNGGELAALYSFVFLYLFFAGPGPWAVDNFRGSAKR</sequence>
<name>A0ABT0DI89_9HYPH</name>
<keyword evidence="5 7" id="KW-1133">Transmembrane helix</keyword>